<dbReference type="EMBL" id="BPLQ01015073">
    <property type="protein sequence ID" value="GIY85718.1"/>
    <property type="molecule type" value="Genomic_DNA"/>
</dbReference>
<protein>
    <submittedName>
        <fullName evidence="1">Uncharacterized protein</fullName>
    </submittedName>
</protein>
<organism evidence="1 2">
    <name type="scientific">Caerostris darwini</name>
    <dbReference type="NCBI Taxonomy" id="1538125"/>
    <lineage>
        <taxon>Eukaryota</taxon>
        <taxon>Metazoa</taxon>
        <taxon>Ecdysozoa</taxon>
        <taxon>Arthropoda</taxon>
        <taxon>Chelicerata</taxon>
        <taxon>Arachnida</taxon>
        <taxon>Araneae</taxon>
        <taxon>Araneomorphae</taxon>
        <taxon>Entelegynae</taxon>
        <taxon>Araneoidea</taxon>
        <taxon>Araneidae</taxon>
        <taxon>Caerostris</taxon>
    </lineage>
</organism>
<proteinExistence type="predicted"/>
<name>A0AAV4WTW9_9ARAC</name>
<gene>
    <name evidence="1" type="ORF">CDAR_8401</name>
</gene>
<comment type="caution">
    <text evidence="1">The sequence shown here is derived from an EMBL/GenBank/DDBJ whole genome shotgun (WGS) entry which is preliminary data.</text>
</comment>
<accession>A0AAV4WTW9</accession>
<sequence length="90" mass="10224">MFYAQHEQQKSHVYFHVRYDVFQTITMGDAHESQQAVSQLNRSVTIKGHPPPSTPAILTHNWIINTPGEGVESFHNCMSICLQPCAKLDE</sequence>
<dbReference type="AlphaFoldDB" id="A0AAV4WTW9"/>
<evidence type="ECO:0000313" key="1">
    <source>
        <dbReference type="EMBL" id="GIY85718.1"/>
    </source>
</evidence>
<keyword evidence="2" id="KW-1185">Reference proteome</keyword>
<reference evidence="1 2" key="1">
    <citation type="submission" date="2021-06" db="EMBL/GenBank/DDBJ databases">
        <title>Caerostris darwini draft genome.</title>
        <authorList>
            <person name="Kono N."/>
            <person name="Arakawa K."/>
        </authorList>
    </citation>
    <scope>NUCLEOTIDE SEQUENCE [LARGE SCALE GENOMIC DNA]</scope>
</reference>
<evidence type="ECO:0000313" key="2">
    <source>
        <dbReference type="Proteomes" id="UP001054837"/>
    </source>
</evidence>
<dbReference type="Proteomes" id="UP001054837">
    <property type="component" value="Unassembled WGS sequence"/>
</dbReference>